<evidence type="ECO:0000313" key="2">
    <source>
        <dbReference type="EMBL" id="QHS98385.1"/>
    </source>
</evidence>
<dbReference type="AlphaFoldDB" id="A0A6C0C130"/>
<name>A0A6C0C130_9ZZZZ</name>
<organism evidence="2">
    <name type="scientific">viral metagenome</name>
    <dbReference type="NCBI Taxonomy" id="1070528"/>
    <lineage>
        <taxon>unclassified sequences</taxon>
        <taxon>metagenomes</taxon>
        <taxon>organismal metagenomes</taxon>
    </lineage>
</organism>
<keyword evidence="1" id="KW-1133">Transmembrane helix</keyword>
<accession>A0A6C0C130</accession>
<dbReference type="EMBL" id="MN739316">
    <property type="protein sequence ID" value="QHS98385.1"/>
    <property type="molecule type" value="Genomic_DNA"/>
</dbReference>
<proteinExistence type="predicted"/>
<keyword evidence="1" id="KW-0812">Transmembrane</keyword>
<sequence length="52" mass="6304">MEANDIIYYICIFLAITIISLGYMLFIKDKREKRVKFNEKTQVRVFENDEQI</sequence>
<evidence type="ECO:0000256" key="1">
    <source>
        <dbReference type="SAM" id="Phobius"/>
    </source>
</evidence>
<reference evidence="2" key="1">
    <citation type="journal article" date="2020" name="Nature">
        <title>Giant virus diversity and host interactions through global metagenomics.</title>
        <authorList>
            <person name="Schulz F."/>
            <person name="Roux S."/>
            <person name="Paez-Espino D."/>
            <person name="Jungbluth S."/>
            <person name="Walsh D.A."/>
            <person name="Denef V.J."/>
            <person name="McMahon K.D."/>
            <person name="Konstantinidis K.T."/>
            <person name="Eloe-Fadrosh E.A."/>
            <person name="Kyrpides N.C."/>
            <person name="Woyke T."/>
        </authorList>
    </citation>
    <scope>NUCLEOTIDE SEQUENCE</scope>
    <source>
        <strain evidence="2">GVMAG-M-3300020185-18</strain>
    </source>
</reference>
<keyword evidence="1" id="KW-0472">Membrane</keyword>
<feature type="transmembrane region" description="Helical" evidence="1">
    <location>
        <begin position="6"/>
        <end position="26"/>
    </location>
</feature>
<protein>
    <submittedName>
        <fullName evidence="2">Uncharacterized protein</fullName>
    </submittedName>
</protein>